<evidence type="ECO:0000313" key="1">
    <source>
        <dbReference type="EMBL" id="KAF5796656.1"/>
    </source>
</evidence>
<keyword evidence="2" id="KW-1185">Reference proteome</keyword>
<reference evidence="1" key="1">
    <citation type="journal article" date="2017" name="Nature">
        <title>The sunflower genome provides insights into oil metabolism, flowering and Asterid evolution.</title>
        <authorList>
            <person name="Badouin H."/>
            <person name="Gouzy J."/>
            <person name="Grassa C.J."/>
            <person name="Murat F."/>
            <person name="Staton S.E."/>
            <person name="Cottret L."/>
            <person name="Lelandais-Briere C."/>
            <person name="Owens G.L."/>
            <person name="Carrere S."/>
            <person name="Mayjonade B."/>
            <person name="Legrand L."/>
            <person name="Gill N."/>
            <person name="Kane N.C."/>
            <person name="Bowers J.E."/>
            <person name="Hubner S."/>
            <person name="Bellec A."/>
            <person name="Berard A."/>
            <person name="Berges H."/>
            <person name="Blanchet N."/>
            <person name="Boniface M.C."/>
            <person name="Brunel D."/>
            <person name="Catrice O."/>
            <person name="Chaidir N."/>
            <person name="Claudel C."/>
            <person name="Donnadieu C."/>
            <person name="Faraut T."/>
            <person name="Fievet G."/>
            <person name="Helmstetter N."/>
            <person name="King M."/>
            <person name="Knapp S.J."/>
            <person name="Lai Z."/>
            <person name="Le Paslier M.C."/>
            <person name="Lippi Y."/>
            <person name="Lorenzon L."/>
            <person name="Mandel J.R."/>
            <person name="Marage G."/>
            <person name="Marchand G."/>
            <person name="Marquand E."/>
            <person name="Bret-Mestries E."/>
            <person name="Morien E."/>
            <person name="Nambeesan S."/>
            <person name="Nguyen T."/>
            <person name="Pegot-Espagnet P."/>
            <person name="Pouilly N."/>
            <person name="Raftis F."/>
            <person name="Sallet E."/>
            <person name="Schiex T."/>
            <person name="Thomas J."/>
            <person name="Vandecasteele C."/>
            <person name="Vares D."/>
            <person name="Vear F."/>
            <person name="Vautrin S."/>
            <person name="Crespi M."/>
            <person name="Mangin B."/>
            <person name="Burke J.M."/>
            <person name="Salse J."/>
            <person name="Munos S."/>
            <person name="Vincourt P."/>
            <person name="Rieseberg L.H."/>
            <person name="Langlade N.B."/>
        </authorList>
    </citation>
    <scope>NUCLEOTIDE SEQUENCE</scope>
    <source>
        <tissue evidence="1">Leaves</tissue>
    </source>
</reference>
<name>A0A9K3NDZ6_HELAN</name>
<accession>A0A9K3NDZ6</accession>
<sequence>MIIREKKTFIFQSFVSVHHQYVVDHLDTEIQLQNLQLLFVKIMFTFIGRDGTD</sequence>
<comment type="caution">
    <text evidence="1">The sequence shown here is derived from an EMBL/GenBank/DDBJ whole genome shotgun (WGS) entry which is preliminary data.</text>
</comment>
<organism evidence="1 2">
    <name type="scientific">Helianthus annuus</name>
    <name type="common">Common sunflower</name>
    <dbReference type="NCBI Taxonomy" id="4232"/>
    <lineage>
        <taxon>Eukaryota</taxon>
        <taxon>Viridiplantae</taxon>
        <taxon>Streptophyta</taxon>
        <taxon>Embryophyta</taxon>
        <taxon>Tracheophyta</taxon>
        <taxon>Spermatophyta</taxon>
        <taxon>Magnoliopsida</taxon>
        <taxon>eudicotyledons</taxon>
        <taxon>Gunneridae</taxon>
        <taxon>Pentapetalae</taxon>
        <taxon>asterids</taxon>
        <taxon>campanulids</taxon>
        <taxon>Asterales</taxon>
        <taxon>Asteraceae</taxon>
        <taxon>Asteroideae</taxon>
        <taxon>Heliantheae alliance</taxon>
        <taxon>Heliantheae</taxon>
        <taxon>Helianthus</taxon>
    </lineage>
</organism>
<dbReference type="AlphaFoldDB" id="A0A9K3NDZ6"/>
<dbReference type="Proteomes" id="UP000215914">
    <property type="component" value="Unassembled WGS sequence"/>
</dbReference>
<dbReference type="EMBL" id="MNCJ02000323">
    <property type="protein sequence ID" value="KAF5796656.1"/>
    <property type="molecule type" value="Genomic_DNA"/>
</dbReference>
<reference evidence="1" key="2">
    <citation type="submission" date="2020-06" db="EMBL/GenBank/DDBJ databases">
        <title>Helianthus annuus Genome sequencing and assembly Release 2.</title>
        <authorList>
            <person name="Gouzy J."/>
            <person name="Langlade N."/>
            <person name="Munos S."/>
        </authorList>
    </citation>
    <scope>NUCLEOTIDE SEQUENCE</scope>
    <source>
        <tissue evidence="1">Leaves</tissue>
    </source>
</reference>
<dbReference type="Gramene" id="mRNA:HanXRQr2_Chr08g0354291">
    <property type="protein sequence ID" value="mRNA:HanXRQr2_Chr08g0354291"/>
    <property type="gene ID" value="HanXRQr2_Chr08g0354291"/>
</dbReference>
<gene>
    <name evidence="1" type="ORF">HanXRQr2_Chr08g0354291</name>
</gene>
<evidence type="ECO:0000313" key="2">
    <source>
        <dbReference type="Proteomes" id="UP000215914"/>
    </source>
</evidence>
<proteinExistence type="predicted"/>
<protein>
    <submittedName>
        <fullName evidence="1">Uncharacterized protein</fullName>
    </submittedName>
</protein>